<reference evidence="3 4" key="1">
    <citation type="submission" date="2020-12" db="EMBL/GenBank/DDBJ databases">
        <title>Concerted genomic and epigenomic changes stabilize Arabidopsis allopolyploids.</title>
        <authorList>
            <person name="Chen Z."/>
        </authorList>
    </citation>
    <scope>NUCLEOTIDE SEQUENCE [LARGE SCALE GENOMIC DNA]</scope>
    <source>
        <strain evidence="3">Allo738</strain>
        <tissue evidence="3">Leaf</tissue>
    </source>
</reference>
<feature type="compositionally biased region" description="Basic and acidic residues" evidence="1">
    <location>
        <begin position="19"/>
        <end position="32"/>
    </location>
</feature>
<gene>
    <name evidence="3" type="ORF">ISN45_Aa02g013780</name>
</gene>
<feature type="region of interest" description="Disordered" evidence="1">
    <location>
        <begin position="1"/>
        <end position="32"/>
    </location>
</feature>
<protein>
    <submittedName>
        <fullName evidence="3">Uncharacterized protein</fullName>
    </submittedName>
</protein>
<keyword evidence="4" id="KW-1185">Reference proteome</keyword>
<dbReference type="EMBL" id="JAEFBK010000007">
    <property type="protein sequence ID" value="KAG7586028.1"/>
    <property type="molecule type" value="Genomic_DNA"/>
</dbReference>
<keyword evidence="2" id="KW-0472">Membrane</keyword>
<dbReference type="AlphaFoldDB" id="A0A8T2BFH3"/>
<sequence length="469" mass="52156">MTNSGEEFFRGYSGDGSSDADRSPYSWDERGSTSDEANLILTCLEGVVEIARGEIVDGDDEVEPIDVGMTVITPQILQDMVDFCRPAQELEFAIPGPADRPKKCPKGYICMKEFTSATIRNMVDLKMRAEQYGVKPTAHFFEEATTFSKVNEHVLEDSSIRYKTEWNLHHEPVAKILQDLSENFTRDRDRLRKQDSIDLKLVPQLKQKKLRKGDAFASSSGRHSSLYLCDEDDGDSDSSSSANNEPGSEGVLEIARGEIADGDDKIESIDVDKTMITPQILQDLVDFCRPAHELEFAIHGPADLGRLASRSKSFEIPLLMIAFFVLVILFCILHPLLLVPQLKQKKTLIEGFWVYHDDSETNAQQGNQCPQPHPQVARTVLAAFAIQRADSLTGCLLNGPGVLLSGPFGVDFPVNVSRRILFPYWAGSDNRRAKPISNNGSILAKHDEVLYSGFGILEARNLFACLDLN</sequence>
<name>A0A8T2BFH3_9BRAS</name>
<comment type="caution">
    <text evidence="3">The sequence shown here is derived from an EMBL/GenBank/DDBJ whole genome shotgun (WGS) entry which is preliminary data.</text>
</comment>
<keyword evidence="2" id="KW-1133">Transmembrane helix</keyword>
<proteinExistence type="predicted"/>
<accession>A0A8T2BFH3</accession>
<feature type="transmembrane region" description="Helical" evidence="2">
    <location>
        <begin position="316"/>
        <end position="339"/>
    </location>
</feature>
<evidence type="ECO:0000256" key="1">
    <source>
        <dbReference type="SAM" id="MobiDB-lite"/>
    </source>
</evidence>
<dbReference type="Proteomes" id="UP000694240">
    <property type="component" value="Chromosome 7"/>
</dbReference>
<feature type="region of interest" description="Disordered" evidence="1">
    <location>
        <begin position="227"/>
        <end position="250"/>
    </location>
</feature>
<evidence type="ECO:0000256" key="2">
    <source>
        <dbReference type="SAM" id="Phobius"/>
    </source>
</evidence>
<keyword evidence="2" id="KW-0812">Transmembrane</keyword>
<organism evidence="3 4">
    <name type="scientific">Arabidopsis thaliana x Arabidopsis arenosa</name>
    <dbReference type="NCBI Taxonomy" id="1240361"/>
    <lineage>
        <taxon>Eukaryota</taxon>
        <taxon>Viridiplantae</taxon>
        <taxon>Streptophyta</taxon>
        <taxon>Embryophyta</taxon>
        <taxon>Tracheophyta</taxon>
        <taxon>Spermatophyta</taxon>
        <taxon>Magnoliopsida</taxon>
        <taxon>eudicotyledons</taxon>
        <taxon>Gunneridae</taxon>
        <taxon>Pentapetalae</taxon>
        <taxon>rosids</taxon>
        <taxon>malvids</taxon>
        <taxon>Brassicales</taxon>
        <taxon>Brassicaceae</taxon>
        <taxon>Camelineae</taxon>
        <taxon>Arabidopsis</taxon>
    </lineage>
</organism>
<evidence type="ECO:0000313" key="4">
    <source>
        <dbReference type="Proteomes" id="UP000694240"/>
    </source>
</evidence>
<evidence type="ECO:0000313" key="3">
    <source>
        <dbReference type="EMBL" id="KAG7586028.1"/>
    </source>
</evidence>